<sequence>MVQAVKGFSHRLEDFEFNSQDPCQNVGRDGKCLKILVMAGGALEIPGISHLV</sequence>
<dbReference type="EMBL" id="JH032370">
    <property type="protein sequence ID" value="EGV91204.1"/>
    <property type="molecule type" value="Genomic_DNA"/>
</dbReference>
<dbReference type="InParanoid" id="G3IQ75"/>
<proteinExistence type="predicted"/>
<gene>
    <name evidence="1" type="ORF">I79_026172</name>
</gene>
<protein>
    <submittedName>
        <fullName evidence="1">Uncharacterized protein</fullName>
    </submittedName>
</protein>
<evidence type="ECO:0000313" key="2">
    <source>
        <dbReference type="Proteomes" id="UP000001075"/>
    </source>
</evidence>
<dbReference type="AlphaFoldDB" id="G3IQ75"/>
<evidence type="ECO:0000313" key="1">
    <source>
        <dbReference type="EMBL" id="EGV91204.1"/>
    </source>
</evidence>
<reference evidence="2" key="1">
    <citation type="journal article" date="2011" name="Nat. Biotechnol.">
        <title>The genomic sequence of the Chinese hamster ovary (CHO)-K1 cell line.</title>
        <authorList>
            <person name="Xu X."/>
            <person name="Nagarajan H."/>
            <person name="Lewis N.E."/>
            <person name="Pan S."/>
            <person name="Cai Z."/>
            <person name="Liu X."/>
            <person name="Chen W."/>
            <person name="Xie M."/>
            <person name="Wang W."/>
            <person name="Hammond S."/>
            <person name="Andersen M.R."/>
            <person name="Neff N."/>
            <person name="Passarelli B."/>
            <person name="Koh W."/>
            <person name="Fan H.C."/>
            <person name="Wang J."/>
            <person name="Gui Y."/>
            <person name="Lee K.H."/>
            <person name="Betenbaugh M.J."/>
            <person name="Quake S.R."/>
            <person name="Famili I."/>
            <person name="Palsson B.O."/>
            <person name="Wang J."/>
        </authorList>
    </citation>
    <scope>NUCLEOTIDE SEQUENCE [LARGE SCALE GENOMIC DNA]</scope>
    <source>
        <strain evidence="2">CHO K1 cell line</strain>
    </source>
</reference>
<accession>G3IQ75</accession>
<dbReference type="Proteomes" id="UP000001075">
    <property type="component" value="Unassembled WGS sequence"/>
</dbReference>
<organism evidence="1 2">
    <name type="scientific">Cricetulus griseus</name>
    <name type="common">Chinese hamster</name>
    <name type="synonym">Cricetulus barabensis griseus</name>
    <dbReference type="NCBI Taxonomy" id="10029"/>
    <lineage>
        <taxon>Eukaryota</taxon>
        <taxon>Metazoa</taxon>
        <taxon>Chordata</taxon>
        <taxon>Craniata</taxon>
        <taxon>Vertebrata</taxon>
        <taxon>Euteleostomi</taxon>
        <taxon>Mammalia</taxon>
        <taxon>Eutheria</taxon>
        <taxon>Euarchontoglires</taxon>
        <taxon>Glires</taxon>
        <taxon>Rodentia</taxon>
        <taxon>Myomorpha</taxon>
        <taxon>Muroidea</taxon>
        <taxon>Cricetidae</taxon>
        <taxon>Cricetinae</taxon>
        <taxon>Cricetulus</taxon>
    </lineage>
</organism>
<name>G3IQ75_CRIGR</name>